<dbReference type="STRING" id="1230097.A0A423X7G5"/>
<organism evidence="2 3">
    <name type="scientific">Cytospora leucostoma</name>
    <dbReference type="NCBI Taxonomy" id="1230097"/>
    <lineage>
        <taxon>Eukaryota</taxon>
        <taxon>Fungi</taxon>
        <taxon>Dikarya</taxon>
        <taxon>Ascomycota</taxon>
        <taxon>Pezizomycotina</taxon>
        <taxon>Sordariomycetes</taxon>
        <taxon>Sordariomycetidae</taxon>
        <taxon>Diaporthales</taxon>
        <taxon>Cytosporaceae</taxon>
        <taxon>Cytospora</taxon>
    </lineage>
</organism>
<proteinExistence type="predicted"/>
<sequence length="824" mass="85309">MVLLTVIITMALFSSLPSSIIVLGLFLAWLADAQTQTVYLTQTVFTACDCASSSTSSFLMPSGPPLSMLTATPATPAKPDTELPPAVVSILGGSTPGISKPSSAISTLVGTFPPLSALSAPAPVSSSFSVLPSSWPEPMDSLPSNPRVTTTTVTKTEFPTIASPISLSSGLGPLLSSGTTYISPPSPTLVPVSPGTGLTIQPITSMMAPTAPSSALTTEGIPPALSVNLSLVSSGMSLASSAALISFGTSSPAVFSTVLPSGLSLVTSSQALTTYPAIPLNSVSLTGVTILAPRSPTSCFALPTPLHSMDLVAVAVTPQDEYGLQDPMLFAFGENATNPQYIGALARGDPYILDLSPDNPVTGQLGLQIPGQNALVFDGSGMSLFAGNCTSLSQVLIDNFYSQLGALSGISSPSTMPSKLEKRQGLLNTTEFTVVVSVDNYLKTPYFSPNLTFGNSLCTLQTSTMGTSINNITWSCVYPPPQGGAAACAARLNTWLGGMSVPSIAPRNTTQVLATLSPFLSLAGDSLLMLFPGSDPALGLAFAFMRQVEAAAKEAVGDVGSAACDVMHGFDSDSLVIEDSGPLGTKTLGSFIKAPPPSLDINLAASATASLVTLPRRKANPKDNFLLQIATDFASIFGPFVTWLHHLPPLGIFGMEETGMVHLSTPALTHPIMTTISTTTMASAQSIVHVDIPTVTVTHVLGEGWFSPSTYVVGPGTSTIPRFPALATHRPATEPMSTSTNQMSPAYSQTPSAASSVSLEVVQNVANKLADLKGDPGVRKGWHWDWPYRPNTQGEMTTTTGAALGYDGHVILVTTTVTDWVSSS</sequence>
<protein>
    <submittedName>
        <fullName evidence="2">Uncharacterized protein</fullName>
    </submittedName>
</protein>
<dbReference type="OrthoDB" id="5394947at2759"/>
<gene>
    <name evidence="2" type="ORF">VPNG_05008</name>
</gene>
<feature type="compositionally biased region" description="Polar residues" evidence="1">
    <location>
        <begin position="735"/>
        <end position="750"/>
    </location>
</feature>
<dbReference type="InParanoid" id="A0A423X7G5"/>
<evidence type="ECO:0000313" key="3">
    <source>
        <dbReference type="Proteomes" id="UP000285146"/>
    </source>
</evidence>
<dbReference type="Proteomes" id="UP000285146">
    <property type="component" value="Unassembled WGS sequence"/>
</dbReference>
<dbReference type="EMBL" id="LKEB01000025">
    <property type="protein sequence ID" value="ROW11896.1"/>
    <property type="molecule type" value="Genomic_DNA"/>
</dbReference>
<reference evidence="2 3" key="1">
    <citation type="submission" date="2015-09" db="EMBL/GenBank/DDBJ databases">
        <title>Host preference determinants of Valsa canker pathogens revealed by comparative genomics.</title>
        <authorList>
            <person name="Yin Z."/>
            <person name="Huang L."/>
        </authorList>
    </citation>
    <scope>NUCLEOTIDE SEQUENCE [LARGE SCALE GENOMIC DNA]</scope>
    <source>
        <strain evidence="2 3">SXYLt</strain>
    </source>
</reference>
<keyword evidence="3" id="KW-1185">Reference proteome</keyword>
<dbReference type="AlphaFoldDB" id="A0A423X7G5"/>
<evidence type="ECO:0000256" key="1">
    <source>
        <dbReference type="SAM" id="MobiDB-lite"/>
    </source>
</evidence>
<name>A0A423X7G5_9PEZI</name>
<accession>A0A423X7G5</accession>
<feature type="region of interest" description="Disordered" evidence="1">
    <location>
        <begin position="731"/>
        <end position="750"/>
    </location>
</feature>
<evidence type="ECO:0000313" key="2">
    <source>
        <dbReference type="EMBL" id="ROW11896.1"/>
    </source>
</evidence>
<comment type="caution">
    <text evidence="2">The sequence shown here is derived from an EMBL/GenBank/DDBJ whole genome shotgun (WGS) entry which is preliminary data.</text>
</comment>